<reference evidence="1 2" key="1">
    <citation type="submission" date="2016-07" db="EMBL/GenBank/DDBJ databases">
        <title>Draft genome sequence of Prauserella muralis DSM 45305, isolated from a mould-covered wall in an indoor environment.</title>
        <authorList>
            <person name="Ruckert C."/>
            <person name="Albersmeier A."/>
            <person name="Jiang C.-L."/>
            <person name="Jiang Y."/>
            <person name="Kalinowski J."/>
            <person name="Schneider O."/>
            <person name="Winkler A."/>
            <person name="Zotchev S.B."/>
        </authorList>
    </citation>
    <scope>NUCLEOTIDE SEQUENCE [LARGE SCALE GENOMIC DNA]</scope>
    <source>
        <strain evidence="1 2">DSM 45305</strain>
        <plasmid evidence="2">ppmurdsm45305</plasmid>
    </source>
</reference>
<organism evidence="1 2">
    <name type="scientific">Prauserella muralis</name>
    <dbReference type="NCBI Taxonomy" id="588067"/>
    <lineage>
        <taxon>Bacteria</taxon>
        <taxon>Bacillati</taxon>
        <taxon>Actinomycetota</taxon>
        <taxon>Actinomycetes</taxon>
        <taxon>Pseudonocardiales</taxon>
        <taxon>Pseudonocardiaceae</taxon>
        <taxon>Prauserella</taxon>
    </lineage>
</organism>
<dbReference type="EMBL" id="MASW01000024">
    <property type="protein sequence ID" value="PXY16566.1"/>
    <property type="molecule type" value="Genomic_DNA"/>
</dbReference>
<dbReference type="Proteomes" id="UP000249915">
    <property type="component" value="Plasmid pPmurDSM45305"/>
</dbReference>
<geneLocation type="plasmid" evidence="2">
    <name>ppmurdsm45305</name>
</geneLocation>
<accession>A0A2V4ABR7</accession>
<keyword evidence="1" id="KW-0614">Plasmid</keyword>
<name>A0A2V4ABR7_9PSEU</name>
<proteinExistence type="predicted"/>
<keyword evidence="2" id="KW-1185">Reference proteome</keyword>
<dbReference type="AlphaFoldDB" id="A0A2V4ABR7"/>
<dbReference type="RefSeq" id="WP_112278806.1">
    <property type="nucleotide sequence ID" value="NZ_CM009984.1"/>
</dbReference>
<comment type="caution">
    <text evidence="1">The sequence shown here is derived from an EMBL/GenBank/DDBJ whole genome shotgun (WGS) entry which is preliminary data.</text>
</comment>
<evidence type="ECO:0000313" key="2">
    <source>
        <dbReference type="Proteomes" id="UP000249915"/>
    </source>
</evidence>
<protein>
    <submittedName>
        <fullName evidence="1">Uncharacterized protein</fullName>
    </submittedName>
</protein>
<sequence>MAWLLLIFTGVILILLHKQWPKWKKWYVVTFVTALVACSLASTSLGGWLAGLLAQLLGALFGWTGARPALVAALLVVIGILAVAYGLRDKKANTWEMCCLFMLPLLFIISSGPIAAGGGTFADAVTNFGSQGLGYLISG</sequence>
<gene>
    <name evidence="1" type="ORF">BAY60_35810</name>
</gene>
<evidence type="ECO:0000313" key="1">
    <source>
        <dbReference type="EMBL" id="PXY16566.1"/>
    </source>
</evidence>